<dbReference type="VEuPathDB" id="FungiDB:F4678DRAFT_448610"/>
<dbReference type="Gene3D" id="3.40.50.720">
    <property type="entry name" value="NAD(P)-binding Rossmann-like Domain"/>
    <property type="match status" value="1"/>
</dbReference>
<evidence type="ECO:0000313" key="2">
    <source>
        <dbReference type="EMBL" id="KAJ3552697.1"/>
    </source>
</evidence>
<name>A0A9W8N3J9_9PEZI</name>
<feature type="domain" description="Thioester reductase (TE)" evidence="1">
    <location>
        <begin position="12"/>
        <end position="52"/>
    </location>
</feature>
<evidence type="ECO:0000259" key="1">
    <source>
        <dbReference type="Pfam" id="PF07993"/>
    </source>
</evidence>
<comment type="caution">
    <text evidence="2">The sequence shown here is derived from an EMBL/GenBank/DDBJ whole genome shotgun (WGS) entry which is preliminary data.</text>
</comment>
<keyword evidence="3" id="KW-1185">Reference proteome</keyword>
<dbReference type="PANTHER" id="PTHR48079:SF6">
    <property type="entry name" value="NAD(P)-BINDING DOMAIN-CONTAINING PROTEIN-RELATED"/>
    <property type="match status" value="1"/>
</dbReference>
<dbReference type="Proteomes" id="UP001148614">
    <property type="component" value="Unassembled WGS sequence"/>
</dbReference>
<organism evidence="2 3">
    <name type="scientific">Xylaria arbuscula</name>
    <dbReference type="NCBI Taxonomy" id="114810"/>
    <lineage>
        <taxon>Eukaryota</taxon>
        <taxon>Fungi</taxon>
        <taxon>Dikarya</taxon>
        <taxon>Ascomycota</taxon>
        <taxon>Pezizomycotina</taxon>
        <taxon>Sordariomycetes</taxon>
        <taxon>Xylariomycetidae</taxon>
        <taxon>Xylariales</taxon>
        <taxon>Xylariaceae</taxon>
        <taxon>Xylaria</taxon>
    </lineage>
</organism>
<gene>
    <name evidence="2" type="ORF">NPX13_g11053</name>
</gene>
<protein>
    <recommendedName>
        <fullName evidence="1">Thioester reductase (TE) domain-containing protein</fullName>
    </recommendedName>
</protein>
<dbReference type="GO" id="GO:0004029">
    <property type="term" value="F:aldehyde dehydrogenase (NAD+) activity"/>
    <property type="evidence" value="ECO:0007669"/>
    <property type="project" value="TreeGrafter"/>
</dbReference>
<accession>A0A9W8N3J9</accession>
<proteinExistence type="predicted"/>
<dbReference type="SUPFAM" id="SSF51735">
    <property type="entry name" value="NAD(P)-binding Rossmann-fold domains"/>
    <property type="match status" value="1"/>
</dbReference>
<dbReference type="InterPro" id="IPR013120">
    <property type="entry name" value="FAR_NAD-bd"/>
</dbReference>
<sequence>MSSPTSSPRVLLTGATGFIGGSVLTQLLDSTSPSLRSAPITCLIRGADRAAKLKATYGERVNPVLYSKIHFLPSFPSIEFFDEYAHLSHNIRVSGTLSVANSEDKRNQDLDDVETATALAAQHDVVISTTIGYHIASARALQEGLAQRKRTHPGSEPWFIHTSGTSNVGSRPVSGAWLDDESPGGGTFDDVADDVYGYEAKRNAKQPYIQRTTELAVVDAGLELDVRTQRTSQSQVPQTVGSLSLF</sequence>
<dbReference type="InterPro" id="IPR051783">
    <property type="entry name" value="NAD(P)-dependent_oxidoreduct"/>
</dbReference>
<dbReference type="InterPro" id="IPR036291">
    <property type="entry name" value="NAD(P)-bd_dom_sf"/>
</dbReference>
<dbReference type="EMBL" id="JANPWZ010003430">
    <property type="protein sequence ID" value="KAJ3552697.1"/>
    <property type="molecule type" value="Genomic_DNA"/>
</dbReference>
<dbReference type="PANTHER" id="PTHR48079">
    <property type="entry name" value="PROTEIN YEEZ"/>
    <property type="match status" value="1"/>
</dbReference>
<dbReference type="GO" id="GO:0005737">
    <property type="term" value="C:cytoplasm"/>
    <property type="evidence" value="ECO:0007669"/>
    <property type="project" value="TreeGrafter"/>
</dbReference>
<dbReference type="AlphaFoldDB" id="A0A9W8N3J9"/>
<evidence type="ECO:0000313" key="3">
    <source>
        <dbReference type="Proteomes" id="UP001148614"/>
    </source>
</evidence>
<reference evidence="2" key="1">
    <citation type="submission" date="2022-07" db="EMBL/GenBank/DDBJ databases">
        <title>Genome Sequence of Xylaria arbuscula.</title>
        <authorList>
            <person name="Buettner E."/>
        </authorList>
    </citation>
    <scope>NUCLEOTIDE SEQUENCE</scope>
    <source>
        <strain evidence="2">VT107</strain>
    </source>
</reference>
<dbReference type="Pfam" id="PF07993">
    <property type="entry name" value="NAD_binding_4"/>
    <property type="match status" value="1"/>
</dbReference>